<name>A0A1H2W696_9RHOB</name>
<evidence type="ECO:0000313" key="1">
    <source>
        <dbReference type="EMBL" id="SDW76051.1"/>
    </source>
</evidence>
<protein>
    <recommendedName>
        <fullName evidence="3">Beta-barrel porin 2</fullName>
    </recommendedName>
</protein>
<dbReference type="EMBL" id="FNOI01000002">
    <property type="protein sequence ID" value="SDW76051.1"/>
    <property type="molecule type" value="Genomic_DNA"/>
</dbReference>
<accession>A0A1H2W696</accession>
<proteinExistence type="predicted"/>
<dbReference type="AlphaFoldDB" id="A0A1H2W696"/>
<sequence>MIREALALAITCACTGATFAQDYGGFRAELTLGIGAVLDSDPDLNGIKRSGVAGLGTAGLTMSSKTRTQALKFQLDAKRNTAAGTQVKSRLSYSRATKSSQFDASVVSARLPVGDFTTAGLEPSGSVDLAAHASGVRTQQGNVRFMTGIKRPFGTKFTYTITRRKTDGMTVIRGTRQKLEFGVNARLNRRAILRGVLGGDRLRVVGSTPVTHTKTRVGVGVTFRPSKLLTLEFDVGSGRFRDDAANIAGMEWRVAATRQGRVGDVFAYASSEQLAQGRLDQLQFGLTRATEHHKFSVAVGLARLAVNSSEPTIDLRYSATAARSRLDIALSRDFSGSDESGETRIATKFDVGLSRRIGARGALDLSVSYLKTDATALAGKRSATHIGAVYRLRLREDWGLVLGGQRRTRRDETGHRVGSNSVHVTFERRFKGGL</sequence>
<reference evidence="2" key="1">
    <citation type="submission" date="2016-10" db="EMBL/GenBank/DDBJ databases">
        <authorList>
            <person name="Varghese N."/>
            <person name="Submissions S."/>
        </authorList>
    </citation>
    <scope>NUCLEOTIDE SEQUENCE [LARGE SCALE GENOMIC DNA]</scope>
    <source>
        <strain evidence="2">DSM 26922</strain>
    </source>
</reference>
<dbReference type="STRING" id="670155.SAMN04488001_1732"/>
<organism evidence="1 2">
    <name type="scientific">Litoreibacter albidus</name>
    <dbReference type="NCBI Taxonomy" id="670155"/>
    <lineage>
        <taxon>Bacteria</taxon>
        <taxon>Pseudomonadati</taxon>
        <taxon>Pseudomonadota</taxon>
        <taxon>Alphaproteobacteria</taxon>
        <taxon>Rhodobacterales</taxon>
        <taxon>Roseobacteraceae</taxon>
        <taxon>Litoreibacter</taxon>
    </lineage>
</organism>
<keyword evidence="2" id="KW-1185">Reference proteome</keyword>
<dbReference type="Proteomes" id="UP000199441">
    <property type="component" value="Unassembled WGS sequence"/>
</dbReference>
<dbReference type="OrthoDB" id="7756354at2"/>
<evidence type="ECO:0008006" key="3">
    <source>
        <dbReference type="Google" id="ProtNLM"/>
    </source>
</evidence>
<gene>
    <name evidence="1" type="ORF">SAMN04488001_1732</name>
</gene>
<evidence type="ECO:0000313" key="2">
    <source>
        <dbReference type="Proteomes" id="UP000199441"/>
    </source>
</evidence>